<name>A0A7D3XPR1_9BACL</name>
<gene>
    <name evidence="1" type="ORF">GXN76_04015</name>
</gene>
<keyword evidence="2" id="KW-1185">Reference proteome</keyword>
<dbReference type="EMBL" id="CP048104">
    <property type="protein sequence ID" value="QKG83722.1"/>
    <property type="molecule type" value="Genomic_DNA"/>
</dbReference>
<accession>A0A7D3XPR1</accession>
<dbReference type="AlphaFoldDB" id="A0A7D3XPR1"/>
<dbReference type="Proteomes" id="UP000503088">
    <property type="component" value="Chromosome"/>
</dbReference>
<dbReference type="InterPro" id="IPR021415">
    <property type="entry name" value="SAV0927-like"/>
</dbReference>
<dbReference type="RefSeq" id="WP_173220732.1">
    <property type="nucleotide sequence ID" value="NZ_CP048104.1"/>
</dbReference>
<proteinExistence type="predicted"/>
<organism evidence="1 2">
    <name type="scientific">Kroppenstedtia pulmonis</name>
    <dbReference type="NCBI Taxonomy" id="1380685"/>
    <lineage>
        <taxon>Bacteria</taxon>
        <taxon>Bacillati</taxon>
        <taxon>Bacillota</taxon>
        <taxon>Bacilli</taxon>
        <taxon>Bacillales</taxon>
        <taxon>Thermoactinomycetaceae</taxon>
        <taxon>Kroppenstedtia</taxon>
    </lineage>
</organism>
<reference evidence="1 2" key="1">
    <citation type="submission" date="2020-01" db="EMBL/GenBank/DDBJ databases">
        <authorList>
            <person name="Gulvik C.A."/>
            <person name="Batra D.G."/>
        </authorList>
    </citation>
    <scope>NUCLEOTIDE SEQUENCE [LARGE SCALE GENOMIC DNA]</scope>
    <source>
        <strain evidence="1 2">W9323</strain>
    </source>
</reference>
<dbReference type="Pfam" id="PF11256">
    <property type="entry name" value="SAV0927-like"/>
    <property type="match status" value="1"/>
</dbReference>
<protein>
    <submittedName>
        <fullName evidence="1">DUF3055 domain-containing protein</fullName>
    </submittedName>
</protein>
<sequence length="90" mass="10464">MSSEELIYLYDDEESTRTRYVSFVGESSRFDLGITTTERFYGKLLVFNIQSNRFAIIGQDDLNEPGYLEHIYGISEEDAQELNDFLSTLF</sequence>
<evidence type="ECO:0000313" key="2">
    <source>
        <dbReference type="Proteomes" id="UP000503088"/>
    </source>
</evidence>
<evidence type="ECO:0000313" key="1">
    <source>
        <dbReference type="EMBL" id="QKG83722.1"/>
    </source>
</evidence>
<dbReference type="KEGG" id="kpul:GXN76_04015"/>